<keyword evidence="7 8" id="KW-0472">Membrane</keyword>
<dbReference type="GO" id="GO:0055085">
    <property type="term" value="P:transmembrane transport"/>
    <property type="evidence" value="ECO:0007669"/>
    <property type="project" value="InterPro"/>
</dbReference>
<comment type="caution">
    <text evidence="10">The sequence shown here is derived from an EMBL/GenBank/DDBJ whole genome shotgun (WGS) entry which is preliminary data.</text>
</comment>
<dbReference type="PANTHER" id="PTHR43357">
    <property type="entry name" value="INNER MEMBRANE ABC TRANSPORTER PERMEASE PROTEIN YDCV"/>
    <property type="match status" value="1"/>
</dbReference>
<keyword evidence="11" id="KW-1185">Reference proteome</keyword>
<dbReference type="OrthoDB" id="1454623at2"/>
<evidence type="ECO:0000256" key="1">
    <source>
        <dbReference type="ARBA" id="ARBA00004429"/>
    </source>
</evidence>
<dbReference type="SUPFAM" id="SSF161098">
    <property type="entry name" value="MetI-like"/>
    <property type="match status" value="1"/>
</dbReference>
<keyword evidence="5 8" id="KW-0812">Transmembrane</keyword>
<comment type="subcellular location">
    <subcellularLocation>
        <location evidence="1">Cell inner membrane</location>
        <topology evidence="1">Multi-pass membrane protein</topology>
    </subcellularLocation>
</comment>
<sequence length="258" mass="29291">MKKLTVLLFLLLSFLVPVATLLYLSFSVQWYYPSIIDHPFTTEHWTWYLSGGSELLRSTVLSVLLSITVSALSVICGFFASRAIAYYTRSRWWVVSAYFPYVIAPVVLAVMLNYYFLQLQLSGTVGGVIIAQFLITFPYAIIFFYGFWNTEMRNLEGLVSTMGGSFFTIVKHALFPSARGLLTICFFQCYLISWFEYGLTQFIGVGKVQTLTVMVYRYVSEANPYLAALAGVLLVIPPVLLLITNRKYLLQNVWAPQS</sequence>
<dbReference type="PROSITE" id="PS50928">
    <property type="entry name" value="ABC_TM1"/>
    <property type="match status" value="1"/>
</dbReference>
<protein>
    <submittedName>
        <fullName evidence="10">ABC transporter permease</fullName>
    </submittedName>
</protein>
<organism evidence="10 11">
    <name type="scientific">Rhodohalobacter mucosus</name>
    <dbReference type="NCBI Taxonomy" id="2079485"/>
    <lineage>
        <taxon>Bacteria</taxon>
        <taxon>Pseudomonadati</taxon>
        <taxon>Balneolota</taxon>
        <taxon>Balneolia</taxon>
        <taxon>Balneolales</taxon>
        <taxon>Balneolaceae</taxon>
        <taxon>Rhodohalobacter</taxon>
    </lineage>
</organism>
<feature type="transmembrane region" description="Helical" evidence="8">
    <location>
        <begin position="225"/>
        <end position="243"/>
    </location>
</feature>
<dbReference type="RefSeq" id="WP_109647883.1">
    <property type="nucleotide sequence ID" value="NZ_QGGB01000010.1"/>
</dbReference>
<evidence type="ECO:0000313" key="11">
    <source>
        <dbReference type="Proteomes" id="UP000245533"/>
    </source>
</evidence>
<evidence type="ECO:0000256" key="2">
    <source>
        <dbReference type="ARBA" id="ARBA00022448"/>
    </source>
</evidence>
<evidence type="ECO:0000256" key="3">
    <source>
        <dbReference type="ARBA" id="ARBA00022475"/>
    </source>
</evidence>
<keyword evidence="2" id="KW-0813">Transport</keyword>
<dbReference type="EMBL" id="QGGB01000010">
    <property type="protein sequence ID" value="PWN05327.1"/>
    <property type="molecule type" value="Genomic_DNA"/>
</dbReference>
<dbReference type="Proteomes" id="UP000245533">
    <property type="component" value="Unassembled WGS sequence"/>
</dbReference>
<keyword evidence="6 8" id="KW-1133">Transmembrane helix</keyword>
<evidence type="ECO:0000256" key="6">
    <source>
        <dbReference type="ARBA" id="ARBA00022989"/>
    </source>
</evidence>
<dbReference type="PANTHER" id="PTHR43357:SF4">
    <property type="entry name" value="INNER MEMBRANE ABC TRANSPORTER PERMEASE PROTEIN YDCV"/>
    <property type="match status" value="1"/>
</dbReference>
<evidence type="ECO:0000256" key="7">
    <source>
        <dbReference type="ARBA" id="ARBA00023136"/>
    </source>
</evidence>
<evidence type="ECO:0000313" key="10">
    <source>
        <dbReference type="EMBL" id="PWN05327.1"/>
    </source>
</evidence>
<evidence type="ECO:0000259" key="9">
    <source>
        <dbReference type="PROSITE" id="PS50928"/>
    </source>
</evidence>
<feature type="transmembrane region" description="Helical" evidence="8">
    <location>
        <begin position="92"/>
        <end position="116"/>
    </location>
</feature>
<accession>A0A316TL86</accession>
<dbReference type="GO" id="GO:0005886">
    <property type="term" value="C:plasma membrane"/>
    <property type="evidence" value="ECO:0007669"/>
    <property type="project" value="UniProtKB-SubCell"/>
</dbReference>
<evidence type="ECO:0000256" key="4">
    <source>
        <dbReference type="ARBA" id="ARBA00022519"/>
    </source>
</evidence>
<name>A0A316TL86_9BACT</name>
<keyword evidence="4" id="KW-0997">Cell inner membrane</keyword>
<feature type="transmembrane region" description="Helical" evidence="8">
    <location>
        <begin position="55"/>
        <end position="80"/>
    </location>
</feature>
<feature type="domain" description="ABC transmembrane type-1" evidence="9">
    <location>
        <begin position="59"/>
        <end position="244"/>
    </location>
</feature>
<evidence type="ECO:0000256" key="8">
    <source>
        <dbReference type="SAM" id="Phobius"/>
    </source>
</evidence>
<dbReference type="InterPro" id="IPR035906">
    <property type="entry name" value="MetI-like_sf"/>
</dbReference>
<feature type="transmembrane region" description="Helical" evidence="8">
    <location>
        <begin position="181"/>
        <end position="205"/>
    </location>
</feature>
<gene>
    <name evidence="10" type="ORF">DDZ15_14760</name>
</gene>
<feature type="transmembrane region" description="Helical" evidence="8">
    <location>
        <begin position="128"/>
        <end position="148"/>
    </location>
</feature>
<keyword evidence="3" id="KW-1003">Cell membrane</keyword>
<dbReference type="InterPro" id="IPR000515">
    <property type="entry name" value="MetI-like"/>
</dbReference>
<reference evidence="10 11" key="1">
    <citation type="submission" date="2018-05" db="EMBL/GenBank/DDBJ databases">
        <title>Rhodohalobacter halophilus gen. nov., sp. nov., a moderately halophilic member of the family Balneolaceae.</title>
        <authorList>
            <person name="Liu Z.-W."/>
        </authorList>
    </citation>
    <scope>NUCLEOTIDE SEQUENCE [LARGE SCALE GENOMIC DNA]</scope>
    <source>
        <strain evidence="10 11">8A47</strain>
    </source>
</reference>
<proteinExistence type="predicted"/>
<evidence type="ECO:0000256" key="5">
    <source>
        <dbReference type="ARBA" id="ARBA00022692"/>
    </source>
</evidence>
<dbReference type="AlphaFoldDB" id="A0A316TL86"/>
<dbReference type="Gene3D" id="1.10.3720.10">
    <property type="entry name" value="MetI-like"/>
    <property type="match status" value="1"/>
</dbReference>